<proteinExistence type="predicted"/>
<dbReference type="EMBL" id="AWXR01000039">
    <property type="protein sequence ID" value="ERM81850.1"/>
    <property type="molecule type" value="Genomic_DNA"/>
</dbReference>
<keyword evidence="2" id="KW-1185">Reference proteome</keyword>
<dbReference type="Proteomes" id="UP000016843">
    <property type="component" value="Unassembled WGS sequence"/>
</dbReference>
<reference evidence="1 2" key="1">
    <citation type="journal article" date="2013" name="Genome Announc.">
        <title>Draft Genome Sequence of the Psychrophilic and Alkaliphilic Rhodonellum psychrophilum Strain GCM71T.</title>
        <authorList>
            <person name="Hauptmann A.L."/>
            <person name="Glaring M.A."/>
            <person name="Hallin P.F."/>
            <person name="Prieme A."/>
            <person name="Stougaard P."/>
        </authorList>
    </citation>
    <scope>NUCLEOTIDE SEQUENCE [LARGE SCALE GENOMIC DNA]</scope>
    <source>
        <strain evidence="1 2">GCM71</strain>
    </source>
</reference>
<sequence>MSYSSDGLIFLQCQSLCGNFLHNPGLRDRKVLLDKGNAAVIPKIERLFFRIGLDSCFLDSILSAQ</sequence>
<evidence type="ECO:0000313" key="2">
    <source>
        <dbReference type="Proteomes" id="UP000016843"/>
    </source>
</evidence>
<gene>
    <name evidence="1" type="ORF">P872_08930</name>
</gene>
<name>U5BMV8_9BACT</name>
<organism evidence="1 2">
    <name type="scientific">Rhodonellum psychrophilum GCM71 = DSM 17998</name>
    <dbReference type="NCBI Taxonomy" id="1123057"/>
    <lineage>
        <taxon>Bacteria</taxon>
        <taxon>Pseudomonadati</taxon>
        <taxon>Bacteroidota</taxon>
        <taxon>Cytophagia</taxon>
        <taxon>Cytophagales</taxon>
        <taxon>Cytophagaceae</taxon>
        <taxon>Rhodonellum</taxon>
    </lineage>
</organism>
<protein>
    <submittedName>
        <fullName evidence="1">Uncharacterized protein</fullName>
    </submittedName>
</protein>
<evidence type="ECO:0000313" key="1">
    <source>
        <dbReference type="EMBL" id="ERM81850.1"/>
    </source>
</evidence>
<accession>U5BMV8</accession>
<dbReference type="AlphaFoldDB" id="U5BMV8"/>
<comment type="caution">
    <text evidence="1">The sequence shown here is derived from an EMBL/GenBank/DDBJ whole genome shotgun (WGS) entry which is preliminary data.</text>
</comment>